<dbReference type="EC" id="3.1.-.-" evidence="13"/>
<comment type="subunit">
    <text evidence="12 13">Monomer. Binds crRNA and tracrRNA.</text>
</comment>
<dbReference type="HAMAP" id="MF_01480">
    <property type="entry name" value="Cas9"/>
    <property type="match status" value="1"/>
</dbReference>
<comment type="domain">
    <text evidence="13">Has 2 endonuclease domains. The discontinuous RuvC-like domain cleaves the target DNA noncomplementary to crRNA while the HNH nuclease domain cleaves the target DNA complementary to crRNA.</text>
</comment>
<dbReference type="NCBIfam" id="TIGR01865">
    <property type="entry name" value="cas_Csn1"/>
    <property type="match status" value="1"/>
</dbReference>
<evidence type="ECO:0000256" key="7">
    <source>
        <dbReference type="ARBA" id="ARBA00022842"/>
    </source>
</evidence>
<name>A0A175A1Y1_9FIRM</name>
<dbReference type="GO" id="GO:0004519">
    <property type="term" value="F:endonuclease activity"/>
    <property type="evidence" value="ECO:0007669"/>
    <property type="project" value="UniProtKB-UniRule"/>
</dbReference>
<evidence type="ECO:0000256" key="12">
    <source>
        <dbReference type="ARBA" id="ARBA00046380"/>
    </source>
</evidence>
<protein>
    <recommendedName>
        <fullName evidence="13">CRISPR-associated endonuclease Cas9</fullName>
        <ecNumber evidence="13">3.1.-.-</ecNumber>
    </recommendedName>
</protein>
<dbReference type="Pfam" id="PF13395">
    <property type="entry name" value="HNH_4"/>
    <property type="match status" value="1"/>
</dbReference>
<dbReference type="Pfam" id="PF16595">
    <property type="entry name" value="Cas9_PI"/>
    <property type="match status" value="1"/>
</dbReference>
<dbReference type="GO" id="GO:0051607">
    <property type="term" value="P:defense response to virus"/>
    <property type="evidence" value="ECO:0007669"/>
    <property type="project" value="UniProtKB-UniRule"/>
</dbReference>
<evidence type="ECO:0000256" key="3">
    <source>
        <dbReference type="ARBA" id="ARBA00022722"/>
    </source>
</evidence>
<evidence type="ECO:0000256" key="2">
    <source>
        <dbReference type="ARBA" id="ARBA00005244"/>
    </source>
</evidence>
<comment type="function">
    <text evidence="13">CRISPR (clustered regularly interspaced short palindromic repeat) is an adaptive immune system that provides protection against mobile genetic elements (viruses, transposable elements and conjugative plasmids). CRISPR clusters contain spacers, sequences complementary to antecedent mobile elements, and target invading nucleic acids. CRISPR clusters are transcribed and processed into CRISPR RNA (crRNA). In type II CRISPR systems correct processing of pre-crRNA requires a trans-encoded small RNA (tracrRNA), endogenous ribonuclease 3 (rnc) and this protein. The tracrRNA serves as a guide for ribonuclease 3-aided processing of pre-crRNA. Subsequently Cas9/crRNA/tracrRNA endonucleolytically cleaves linear or circular dsDNA target complementary to the spacer; Cas9 is inactive in the absence of the 2 guide RNAs (gRNA). Cas9 recognizes the protospacer adjacent motif (PAM) in the CRISPR repeat sequences to help distinguish self versus nonself, as targets within the bacterial CRISPR locus do not have PAMs. PAM recognition is also required for catalytic activity.</text>
</comment>
<dbReference type="InterPro" id="IPR055228">
    <property type="entry name" value="Cas9_RuvC"/>
</dbReference>
<dbReference type="GO" id="GO:0003677">
    <property type="term" value="F:DNA binding"/>
    <property type="evidence" value="ECO:0007669"/>
    <property type="project" value="UniProtKB-UniRule"/>
</dbReference>
<comment type="caution">
    <text evidence="13">Lacks conserved residue(s) required for the propagation of feature annotation.</text>
</comment>
<feature type="domain" description="HNH Cas9-type" evidence="14">
    <location>
        <begin position="810"/>
        <end position="968"/>
    </location>
</feature>
<dbReference type="EMBL" id="CZBY01000016">
    <property type="protein sequence ID" value="CUQ89450.1"/>
    <property type="molecule type" value="Genomic_DNA"/>
</dbReference>
<evidence type="ECO:0000259" key="14">
    <source>
        <dbReference type="PROSITE" id="PS51749"/>
    </source>
</evidence>
<evidence type="ECO:0000256" key="10">
    <source>
        <dbReference type="ARBA" id="ARBA00023125"/>
    </source>
</evidence>
<feature type="active site" description="For RuvC-like nuclease domain" evidence="13">
    <location>
        <position position="14"/>
    </location>
</feature>
<reference evidence="15 16" key="1">
    <citation type="submission" date="2015-09" db="EMBL/GenBank/DDBJ databases">
        <authorList>
            <consortium name="Pathogen Informatics"/>
        </authorList>
    </citation>
    <scope>NUCLEOTIDE SEQUENCE [LARGE SCALE GENOMIC DNA]</scope>
    <source>
        <strain evidence="15 16">2789STDY5834928</strain>
    </source>
</reference>
<keyword evidence="10 13" id="KW-0238">DNA-binding</keyword>
<proteinExistence type="inferred from homology"/>
<organism evidence="15 16">
    <name type="scientific">[Eubacterium] siraeum</name>
    <dbReference type="NCBI Taxonomy" id="39492"/>
    <lineage>
        <taxon>Bacteria</taxon>
        <taxon>Bacillati</taxon>
        <taxon>Bacillota</taxon>
        <taxon>Clostridia</taxon>
        <taxon>Eubacteriales</taxon>
        <taxon>Oscillospiraceae</taxon>
        <taxon>Oscillospiraceae incertae sedis</taxon>
    </lineage>
</organism>
<gene>
    <name evidence="13" type="primary">cas9</name>
    <name evidence="15" type="ORF">ERS852540_01923</name>
</gene>
<dbReference type="Proteomes" id="UP000095662">
    <property type="component" value="Unassembled WGS sequence"/>
</dbReference>
<evidence type="ECO:0000256" key="5">
    <source>
        <dbReference type="ARBA" id="ARBA00022759"/>
    </source>
</evidence>
<dbReference type="GO" id="GO:0043571">
    <property type="term" value="P:maintenance of CRISPR repeat elements"/>
    <property type="evidence" value="ECO:0007669"/>
    <property type="project" value="UniProtKB-UniRule"/>
</dbReference>
<dbReference type="Pfam" id="PF16592">
    <property type="entry name" value="Cas9_REC"/>
    <property type="match status" value="1"/>
</dbReference>
<dbReference type="Gene3D" id="1.10.30.50">
    <property type="match status" value="1"/>
</dbReference>
<sequence length="1313" mass="152148">MSFKENSKIYYGLDIGTDSVGWSTTNEKYELLRYKNNLMWGVSLFEAASLAEERRGHRTQRRRYDRRQQRVALLGELFAKEILKTDPDFFLRLKESSLYPEDRTSKNVNTYFDDADFKDSDYFKMYPTVHHLIKELSESNKPHDVRLVYLACAFIVAHRGHFLNGADENNVQAVLDFDSSYCEFTDWFKSNDIEDNPFSESVKNEFSVILRKKIGITAKEREIKNLLFGTTKTPDCYKDEEYPIDIDVLIKFISGGKTNLAKLFRNPSYDELDIQTVEVGKADFADTIDLLASSMEDTDVPLLSAVKAMYDWSLLIDVLKGQKTISDAKVCEYEQHKSDLKALKYIVRKYLDRAQYDEIFRTAGEKPNYVSYSYNVTDVKLKQLPSNFKKKNSEEFCKYIKSKLEKIKPESDDEAVYNELIEKCNSKTLCPKQVTDENRVIPYQLYYHELSMILDKASAYLDFLNKTEDGISVKQKILTLMKFRIPYFVGPLVKRNETDNVWIVRKAEGRIYPWNFENMVDFDKSEDGFIRRMTCKCTYLAGEDVLPKYSLLYSKYTVLNEINNIKVNGEKISPELKQDIFNELFMKTSRVTVKKITELLKRKGAFSEEKGDSLSGVDINIKSSLKSYLDFRRLLENGSLSENDVERIIERITVTTDKPRLVSWLKAEYSDLPAEDIRYISRLSYKDYGRLSAKLLTGCYELDTNTGEIGGRSIIDFMWAENINLMQILSDSYGYKSFIEEENKKYYMINPTGSIAQTLREMYVSPSVSRAIIRTMEIVKELRKITKKDPDKIFVEMARGGKPEEKGKRTSSRREQIEKLYDSAKAFVSDEDISHMRSQLGSLSDEQLRREKYYLYFIQFGKCMYSGEAIDFSRLGDNHCYDIDHIFPQSKINDDSLHNKVLVKSQLNGEKSDDYPIKAEIRNKMHPLWKNLFYRDPKNPADKVKYERLTRSTPFTEDELAGFIERQLVETRQSTKAVATLLKEMFPDSKIVYVKAGQVSEFRHDFDMLKCREINDLHHAKDAYLNIVIGNVHDVKFTSNPMNFVKNADKHYTIKVKETLKHKVSRNGETAWNPETDFDTVKRMMSKNSVRYVRYCYKRKGGFFNQNPDRAGNPDLARLKKDLDPVKYGGYNSKSISCFSLIKCTGVGAVIIPVELLCEKRYFSDDSFASEYAYSVLKNALPAKNIAKISIDDISFPLKRRPIKINTLFEFDGYRVNIRSKDSYHYFTISSAMAAIYSKDTSDYIKAVSSYIDKSDKGSKFKPGEAFDVLSNLKVYDEIAKKCISEPFSKISKLAEAGKRWKKEEISLQNCLL</sequence>
<evidence type="ECO:0000256" key="9">
    <source>
        <dbReference type="ARBA" id="ARBA00023118"/>
    </source>
</evidence>
<comment type="similarity">
    <text evidence="13">Belongs to the CRISPR-associated Cas9 family.</text>
</comment>
<evidence type="ECO:0000256" key="4">
    <source>
        <dbReference type="ARBA" id="ARBA00022723"/>
    </source>
</evidence>
<dbReference type="Pfam" id="PF22702">
    <property type="entry name" value="Cas9_RuvC"/>
    <property type="match status" value="1"/>
</dbReference>
<dbReference type="PROSITE" id="PS51749">
    <property type="entry name" value="HNH_CAS9"/>
    <property type="match status" value="1"/>
</dbReference>
<dbReference type="InterPro" id="IPR032240">
    <property type="entry name" value="Cas9_REC"/>
</dbReference>
<feature type="active site" description="Proton acceptor for HNH nuclease domain" evidence="13">
    <location>
        <position position="885"/>
    </location>
</feature>
<evidence type="ECO:0000256" key="11">
    <source>
        <dbReference type="ARBA" id="ARBA00023211"/>
    </source>
</evidence>
<accession>A0A175A1Y1</accession>
<dbReference type="OrthoDB" id="9757607at2"/>
<dbReference type="InterPro" id="IPR032239">
    <property type="entry name" value="Cas9-BH"/>
</dbReference>
<dbReference type="GO" id="GO:0003723">
    <property type="term" value="F:RNA binding"/>
    <property type="evidence" value="ECO:0007669"/>
    <property type="project" value="UniProtKB-UniRule"/>
</dbReference>
<keyword evidence="11" id="KW-0464">Manganese</keyword>
<evidence type="ECO:0000256" key="1">
    <source>
        <dbReference type="ARBA" id="ARBA00001946"/>
    </source>
</evidence>
<keyword evidence="6 13" id="KW-0378">Hydrolase</keyword>
<evidence type="ECO:0000256" key="13">
    <source>
        <dbReference type="HAMAP-Rule" id="MF_01480"/>
    </source>
</evidence>
<dbReference type="STRING" id="39492.ERS852540_01923"/>
<dbReference type="Pfam" id="PF16593">
    <property type="entry name" value="Cas9-BH"/>
    <property type="match status" value="1"/>
</dbReference>
<evidence type="ECO:0000313" key="16">
    <source>
        <dbReference type="Proteomes" id="UP000095662"/>
    </source>
</evidence>
<comment type="similarity">
    <text evidence="2">Belongs to the CRISPR-associated protein Cas9 family. Subtype II-A subfamily.</text>
</comment>
<evidence type="ECO:0000313" key="15">
    <source>
        <dbReference type="EMBL" id="CUQ89450.1"/>
    </source>
</evidence>
<dbReference type="InterPro" id="IPR033114">
    <property type="entry name" value="HNH_CAS9"/>
</dbReference>
<dbReference type="GO" id="GO:0016787">
    <property type="term" value="F:hydrolase activity"/>
    <property type="evidence" value="ECO:0007669"/>
    <property type="project" value="UniProtKB-KW"/>
</dbReference>
<dbReference type="GO" id="GO:0046872">
    <property type="term" value="F:metal ion binding"/>
    <property type="evidence" value="ECO:0007669"/>
    <property type="project" value="UniProtKB-UniRule"/>
</dbReference>
<dbReference type="InterPro" id="IPR028629">
    <property type="entry name" value="Cas9"/>
</dbReference>
<keyword evidence="4" id="KW-0479">Metal-binding</keyword>
<keyword evidence="5 13" id="KW-0255">Endonuclease</keyword>
<comment type="cofactor">
    <cofactor evidence="1">
        <name>Mg(2+)</name>
        <dbReference type="ChEBI" id="CHEBI:18420"/>
    </cofactor>
</comment>
<evidence type="ECO:0000256" key="6">
    <source>
        <dbReference type="ARBA" id="ARBA00022801"/>
    </source>
</evidence>
<dbReference type="InterPro" id="IPR032237">
    <property type="entry name" value="Cas9_PI"/>
</dbReference>
<keyword evidence="7" id="KW-0460">Magnesium</keyword>
<keyword evidence="8 13" id="KW-0694">RNA-binding</keyword>
<evidence type="ECO:0000256" key="8">
    <source>
        <dbReference type="ARBA" id="ARBA00022884"/>
    </source>
</evidence>
<keyword evidence="3 13" id="KW-0540">Nuclease</keyword>
<keyword evidence="9 13" id="KW-0051">Antiviral defense</keyword>
<dbReference type="InterPro" id="IPR003615">
    <property type="entry name" value="HNH_nuc"/>
</dbReference>